<name>A0ACA9KT93_9GLOM</name>
<sequence length="172" mass="20181">MLTPKQCGGIITAHHLGNSNREIAKVIKYDYKTVENILKYYFNELCKAWEKEEGQKMHPRMMTCVLHKIGFISYIAYTIPFCKDSHIIARYNWCKEHKDWVVKCIWRKVGKRLDPFCFAPVAKNAFSKDGIYQHDGASVYTSKVTIKFLDRKNIRIFSWLTKSPDLNPIENL</sequence>
<organism evidence="1 2">
    <name type="scientific">Dentiscutata heterogama</name>
    <dbReference type="NCBI Taxonomy" id="1316150"/>
    <lineage>
        <taxon>Eukaryota</taxon>
        <taxon>Fungi</taxon>
        <taxon>Fungi incertae sedis</taxon>
        <taxon>Mucoromycota</taxon>
        <taxon>Glomeromycotina</taxon>
        <taxon>Glomeromycetes</taxon>
        <taxon>Diversisporales</taxon>
        <taxon>Gigasporaceae</taxon>
        <taxon>Dentiscutata</taxon>
    </lineage>
</organism>
<proteinExistence type="predicted"/>
<evidence type="ECO:0000313" key="2">
    <source>
        <dbReference type="Proteomes" id="UP000789702"/>
    </source>
</evidence>
<dbReference type="Proteomes" id="UP000789702">
    <property type="component" value="Unassembled WGS sequence"/>
</dbReference>
<protein>
    <submittedName>
        <fullName evidence="1">14815_t:CDS:1</fullName>
    </submittedName>
</protein>
<keyword evidence="2" id="KW-1185">Reference proteome</keyword>
<evidence type="ECO:0000313" key="1">
    <source>
        <dbReference type="EMBL" id="CAG8492056.1"/>
    </source>
</evidence>
<gene>
    <name evidence="1" type="ORF">DHETER_LOCUS2601</name>
</gene>
<comment type="caution">
    <text evidence="1">The sequence shown here is derived from an EMBL/GenBank/DDBJ whole genome shotgun (WGS) entry which is preliminary data.</text>
</comment>
<dbReference type="EMBL" id="CAJVPU010001941">
    <property type="protein sequence ID" value="CAG8492056.1"/>
    <property type="molecule type" value="Genomic_DNA"/>
</dbReference>
<accession>A0ACA9KT93</accession>
<reference evidence="1" key="1">
    <citation type="submission" date="2021-06" db="EMBL/GenBank/DDBJ databases">
        <authorList>
            <person name="Kallberg Y."/>
            <person name="Tangrot J."/>
            <person name="Rosling A."/>
        </authorList>
    </citation>
    <scope>NUCLEOTIDE SEQUENCE</scope>
    <source>
        <strain evidence="1">IL203A</strain>
    </source>
</reference>